<gene>
    <name evidence="7" type="ORF">CtesDRAFT_PD2144</name>
</gene>
<dbReference type="SUPFAM" id="SSF56300">
    <property type="entry name" value="Metallo-dependent phosphatases"/>
    <property type="match status" value="1"/>
</dbReference>
<dbReference type="CDD" id="cd00838">
    <property type="entry name" value="MPP_superfamily"/>
    <property type="match status" value="1"/>
</dbReference>
<evidence type="ECO:0000313" key="8">
    <source>
        <dbReference type="Proteomes" id="UP000003039"/>
    </source>
</evidence>
<keyword evidence="4" id="KW-0472">Membrane</keyword>
<name>B7WRL3_COMTK</name>
<dbReference type="InterPro" id="IPR004843">
    <property type="entry name" value="Calcineurin-like_PHP"/>
</dbReference>
<dbReference type="Proteomes" id="UP000003039">
    <property type="component" value="Unassembled WGS sequence"/>
</dbReference>
<protein>
    <submittedName>
        <fullName evidence="7">Metallophosphoesterase</fullName>
    </submittedName>
</protein>
<dbReference type="Gene3D" id="3.60.21.10">
    <property type="match status" value="1"/>
</dbReference>
<dbReference type="OrthoDB" id="8241491at2"/>
<evidence type="ECO:0000256" key="3">
    <source>
        <dbReference type="ARBA" id="ARBA00022723"/>
    </source>
</evidence>
<evidence type="ECO:0000313" key="7">
    <source>
        <dbReference type="EMBL" id="EED67198.1"/>
    </source>
</evidence>
<keyword evidence="3" id="KW-0479">Metal-binding</keyword>
<dbReference type="Pfam" id="PF00149">
    <property type="entry name" value="Metallophos"/>
    <property type="match status" value="1"/>
</dbReference>
<evidence type="ECO:0000256" key="1">
    <source>
        <dbReference type="ARBA" id="ARBA00022475"/>
    </source>
</evidence>
<dbReference type="AlphaFoldDB" id="B7WRL3"/>
<keyword evidence="5" id="KW-0464">Manganese</keyword>
<dbReference type="EMBL" id="AAUJ02000001">
    <property type="protein sequence ID" value="EED67198.1"/>
    <property type="molecule type" value="Genomic_DNA"/>
</dbReference>
<organism evidence="7 8">
    <name type="scientific">Comamonas testosteroni (strain DSM 14576 / KF-1)</name>
    <name type="common">Pseudomonas testosteroni</name>
    <dbReference type="NCBI Taxonomy" id="399795"/>
    <lineage>
        <taxon>Bacteria</taxon>
        <taxon>Pseudomonadati</taxon>
        <taxon>Pseudomonadota</taxon>
        <taxon>Betaproteobacteria</taxon>
        <taxon>Burkholderiales</taxon>
        <taxon>Comamonadaceae</taxon>
        <taxon>Comamonas</taxon>
    </lineage>
</organism>
<reference evidence="7 8" key="1">
    <citation type="journal article" date="2004" name="Appl. Environ. Microbiol.">
        <title>Mineralization of individual congeners of linear alkylbenzenesulfonate by defined pairs of heterotrophic bacteria.</title>
        <authorList>
            <person name="Schleheck D."/>
            <person name="Knepper T.P."/>
            <person name="Fischer K."/>
            <person name="Cook A.M."/>
        </authorList>
    </citation>
    <scope>NUCLEOTIDE SEQUENCE [LARGE SCALE GENOMIC DNA]</scope>
    <source>
        <strain evidence="8">DSM 14576 / KF-1</strain>
    </source>
</reference>
<evidence type="ECO:0000256" key="2">
    <source>
        <dbReference type="ARBA" id="ARBA00022519"/>
    </source>
</evidence>
<keyword evidence="2" id="KW-0997">Cell inner membrane</keyword>
<evidence type="ECO:0000259" key="6">
    <source>
        <dbReference type="Pfam" id="PF00149"/>
    </source>
</evidence>
<dbReference type="GO" id="GO:0008758">
    <property type="term" value="F:UDP-2,3-diacylglucosamine hydrolase activity"/>
    <property type="evidence" value="ECO:0007669"/>
    <property type="project" value="TreeGrafter"/>
</dbReference>
<proteinExistence type="predicted"/>
<dbReference type="InterPro" id="IPR029052">
    <property type="entry name" value="Metallo-depent_PP-like"/>
</dbReference>
<keyword evidence="1" id="KW-1003">Cell membrane</keyword>
<dbReference type="PANTHER" id="PTHR34990">
    <property type="entry name" value="UDP-2,3-DIACYLGLUCOSAMINE HYDROLASE-RELATED"/>
    <property type="match status" value="1"/>
</dbReference>
<feature type="domain" description="Calcineurin-like phosphoesterase" evidence="6">
    <location>
        <begin position="1"/>
        <end position="179"/>
    </location>
</feature>
<accession>B7WRL3</accession>
<dbReference type="InterPro" id="IPR043461">
    <property type="entry name" value="LpxH-like"/>
</dbReference>
<evidence type="ECO:0000256" key="5">
    <source>
        <dbReference type="ARBA" id="ARBA00023211"/>
    </source>
</evidence>
<dbReference type="GO" id="GO:0016020">
    <property type="term" value="C:membrane"/>
    <property type="evidence" value="ECO:0007669"/>
    <property type="project" value="GOC"/>
</dbReference>
<sequence length="482" mass="53395">MRLFVISDLHLGGRPHTDSGAIGSQICQAYIELISFIDWVRKQAKGKGSVELVINGDIVDFLMEDDYGDANAASPWTSDESLVLEKLKLIIDRTRNGTEYGPFDAMAALLAAGQNLTFLLGNHDVELSLPAVRRYLEQQLGGTGRFRFIYDGEAYVKGDLLIEHGNRYDSWNIINHSALRQERSMLSRGLGKRMQQRTSDAFTPPPGSFMVIKVINEIKRKFRFVDLLKPETEAVLPILLALHPNLQHALQAALRAGYQSANEFVTSAEPSNAGQLSTQSQVAIPTLATTLKKVVGAEDASKFSVQATNGGELGAADSLQKLRELSANIKAFIDGKASLFSEHTAGARDELLRMGLNAWRGKLSRDEQREVSPYRDAAEELVTEGKFKCVVFGHTHLPKREVIALDETSAIYINTGTWTDTMQIPLNLLEPGAAASADFRNFLGDLKANRLDKYLERRLSYADITLDDDDHVLSADLKRYLI</sequence>
<comment type="caution">
    <text evidence="7">The sequence shown here is derived from an EMBL/GenBank/DDBJ whole genome shotgun (WGS) entry which is preliminary data.</text>
</comment>
<dbReference type="PANTHER" id="PTHR34990:SF2">
    <property type="entry name" value="BLL8164 PROTEIN"/>
    <property type="match status" value="1"/>
</dbReference>
<dbReference type="RefSeq" id="WP_003054629.1">
    <property type="nucleotide sequence ID" value="NZ_AAUJ02000001.1"/>
</dbReference>
<dbReference type="GO" id="GO:0009245">
    <property type="term" value="P:lipid A biosynthetic process"/>
    <property type="evidence" value="ECO:0007669"/>
    <property type="project" value="TreeGrafter"/>
</dbReference>
<dbReference type="GO" id="GO:0046872">
    <property type="term" value="F:metal ion binding"/>
    <property type="evidence" value="ECO:0007669"/>
    <property type="project" value="UniProtKB-KW"/>
</dbReference>
<dbReference type="eggNOG" id="COG1407">
    <property type="taxonomic scope" value="Bacteria"/>
</dbReference>
<evidence type="ECO:0000256" key="4">
    <source>
        <dbReference type="ARBA" id="ARBA00023136"/>
    </source>
</evidence>